<dbReference type="Proteomes" id="UP000044602">
    <property type="component" value="Unassembled WGS sequence"/>
</dbReference>
<dbReference type="AlphaFoldDB" id="A0A0G4MNQ7"/>
<evidence type="ECO:0000313" key="1">
    <source>
        <dbReference type="EMBL" id="CRK35720.1"/>
    </source>
</evidence>
<reference evidence="2" key="1">
    <citation type="submission" date="2015-05" db="EMBL/GenBank/DDBJ databases">
        <authorList>
            <person name="Fogelqvist Johan"/>
        </authorList>
    </citation>
    <scope>NUCLEOTIDE SEQUENCE [LARGE SCALE GENOMIC DNA]</scope>
</reference>
<name>A0A0G4MNQ7_VERLO</name>
<gene>
    <name evidence="1" type="ORF">BN1708_001350</name>
</gene>
<proteinExistence type="predicted"/>
<organism evidence="1 2">
    <name type="scientific">Verticillium longisporum</name>
    <name type="common">Verticillium dahliae var. longisporum</name>
    <dbReference type="NCBI Taxonomy" id="100787"/>
    <lineage>
        <taxon>Eukaryota</taxon>
        <taxon>Fungi</taxon>
        <taxon>Dikarya</taxon>
        <taxon>Ascomycota</taxon>
        <taxon>Pezizomycotina</taxon>
        <taxon>Sordariomycetes</taxon>
        <taxon>Hypocreomycetidae</taxon>
        <taxon>Glomerellales</taxon>
        <taxon>Plectosphaerellaceae</taxon>
        <taxon>Verticillium</taxon>
    </lineage>
</organism>
<protein>
    <submittedName>
        <fullName evidence="1">Uncharacterized protein</fullName>
    </submittedName>
</protein>
<keyword evidence="2" id="KW-1185">Reference proteome</keyword>
<sequence>MPCNAMQCHAVSAESRHKGIRLLFRPATFPPRSPVHPERPCIPWLMPLQCTGRYAKPNPRSQSGIGPGQPALIVFPCLLSRRNAKCAASVCPADVALGICMVFDLQNIAGNIINAAHALVVEERLERHNLAALLEVKEQADQLVIELWREGLVVDEHDVGAFEDVVDGRFLEEVSPDKIDLARRQPPKPAALGKLLLLRLGEIARVVHHLAAPALATDFKRRLQHDVADTRTKIDKDLVRSHARLLLEDLGNEHVVQLSVHIVGAVGVLLQLFDVGGHGAVVDLGQDEFNQLARQAVLRVEVFPECAVVSQR</sequence>
<accession>A0A0G4MNQ7</accession>
<evidence type="ECO:0000313" key="2">
    <source>
        <dbReference type="Proteomes" id="UP000044602"/>
    </source>
</evidence>
<dbReference type="EMBL" id="CVQH01023638">
    <property type="protein sequence ID" value="CRK35720.1"/>
    <property type="molecule type" value="Genomic_DNA"/>
</dbReference>